<dbReference type="PANTHER" id="PTHR13817">
    <property type="entry name" value="TITIN"/>
    <property type="match status" value="1"/>
</dbReference>
<feature type="non-terminal residue" evidence="4">
    <location>
        <position position="1"/>
    </location>
</feature>
<dbReference type="Proteomes" id="UP000004810">
    <property type="component" value="Unassembled WGS sequence"/>
</dbReference>
<organism evidence="4 5">
    <name type="scientific">Wuchereria bancrofti</name>
    <dbReference type="NCBI Taxonomy" id="6293"/>
    <lineage>
        <taxon>Eukaryota</taxon>
        <taxon>Metazoa</taxon>
        <taxon>Ecdysozoa</taxon>
        <taxon>Nematoda</taxon>
        <taxon>Chromadorea</taxon>
        <taxon>Rhabditida</taxon>
        <taxon>Spirurina</taxon>
        <taxon>Spiruromorpha</taxon>
        <taxon>Filarioidea</taxon>
        <taxon>Onchocercidae</taxon>
        <taxon>Wuchereria</taxon>
    </lineage>
</organism>
<dbReference type="Gene3D" id="2.60.40.10">
    <property type="entry name" value="Immunoglobulins"/>
    <property type="match status" value="1"/>
</dbReference>
<dbReference type="InterPro" id="IPR036116">
    <property type="entry name" value="FN3_sf"/>
</dbReference>
<dbReference type="InterPro" id="IPR013783">
    <property type="entry name" value="Ig-like_fold"/>
</dbReference>
<evidence type="ECO:0000256" key="1">
    <source>
        <dbReference type="ARBA" id="ARBA00022737"/>
    </source>
</evidence>
<reference evidence="5" key="1">
    <citation type="submission" date="2012-08" db="EMBL/GenBank/DDBJ databases">
        <title>The Genome Sequence of Wuchereria bancrofti.</title>
        <authorList>
            <person name="Nutman T.B."/>
            <person name="Fink D.L."/>
            <person name="Russ C."/>
            <person name="Young S."/>
            <person name="Zeng Q."/>
            <person name="Koehrsen M."/>
            <person name="Alvarado L."/>
            <person name="Berlin A."/>
            <person name="Chapman S.B."/>
            <person name="Chen Z."/>
            <person name="Freedman E."/>
            <person name="Gellesch M."/>
            <person name="Goldberg J."/>
            <person name="Griggs A."/>
            <person name="Gujja S."/>
            <person name="Heilman E.R."/>
            <person name="Heiman D."/>
            <person name="Hepburn T."/>
            <person name="Howarth C."/>
            <person name="Jen D."/>
            <person name="Larson L."/>
            <person name="Lewis B."/>
            <person name="Mehta T."/>
            <person name="Park D."/>
            <person name="Pearson M."/>
            <person name="Roberts A."/>
            <person name="Saif S."/>
            <person name="Shea T."/>
            <person name="Shenoy N."/>
            <person name="Sisk P."/>
            <person name="Stolte C."/>
            <person name="Sykes S."/>
            <person name="Walk T."/>
            <person name="White J."/>
            <person name="Yandava C."/>
            <person name="Haas B."/>
            <person name="Henn M.R."/>
            <person name="Nusbaum C."/>
            <person name="Birren B."/>
        </authorList>
    </citation>
    <scope>NUCLEOTIDE SEQUENCE [LARGE SCALE GENOMIC DNA]</scope>
    <source>
        <strain evidence="5">NA</strain>
    </source>
</reference>
<evidence type="ECO:0000313" key="4">
    <source>
        <dbReference type="EMBL" id="EJW72710.1"/>
    </source>
</evidence>
<keyword evidence="1" id="KW-0677">Repeat</keyword>
<dbReference type="PROSITE" id="PS50853">
    <property type="entry name" value="FN3"/>
    <property type="match status" value="1"/>
</dbReference>
<feature type="compositionally biased region" description="Low complexity" evidence="2">
    <location>
        <begin position="11"/>
        <end position="21"/>
    </location>
</feature>
<dbReference type="SMART" id="SM00060">
    <property type="entry name" value="FN3"/>
    <property type="match status" value="1"/>
</dbReference>
<dbReference type="PANTHER" id="PTHR13817:SF73">
    <property type="entry name" value="FIBRONECTIN TYPE-III DOMAIN-CONTAINING PROTEIN"/>
    <property type="match status" value="1"/>
</dbReference>
<dbReference type="CDD" id="cd00063">
    <property type="entry name" value="FN3"/>
    <property type="match status" value="1"/>
</dbReference>
<protein>
    <recommendedName>
        <fullName evidence="3">Fibronectin type-III domain-containing protein</fullName>
    </recommendedName>
</protein>
<evidence type="ECO:0000259" key="3">
    <source>
        <dbReference type="PROSITE" id="PS50853"/>
    </source>
</evidence>
<dbReference type="InterPro" id="IPR003961">
    <property type="entry name" value="FN3_dom"/>
</dbReference>
<accession>J9AF87</accession>
<evidence type="ECO:0000256" key="2">
    <source>
        <dbReference type="SAM" id="MobiDB-lite"/>
    </source>
</evidence>
<feature type="region of interest" description="Disordered" evidence="2">
    <location>
        <begin position="1"/>
        <end position="21"/>
    </location>
</feature>
<feature type="non-terminal residue" evidence="4">
    <location>
        <position position="145"/>
    </location>
</feature>
<sequence>KSETGKDKTGPSQPSISISQPYATEISKNSLQLKWTTSKDDDSKIEYIVEQRRPDDQTWMQVGTSMETELLIIGLQSGTEYIFRVGSKNKVGQIAYSVPSAVIMTLLSGQKPILKNIPPALLVLNEKEDIKLSIEFEGEPIPSVK</sequence>
<dbReference type="EMBL" id="ADBV01015573">
    <property type="protein sequence ID" value="EJW72710.1"/>
    <property type="molecule type" value="Genomic_DNA"/>
</dbReference>
<dbReference type="AlphaFoldDB" id="J9AF87"/>
<comment type="caution">
    <text evidence="4">The sequence shown here is derived from an EMBL/GenBank/DDBJ whole genome shotgun (WGS) entry which is preliminary data.</text>
</comment>
<dbReference type="Pfam" id="PF00041">
    <property type="entry name" value="fn3"/>
    <property type="match status" value="1"/>
</dbReference>
<dbReference type="InterPro" id="IPR050964">
    <property type="entry name" value="Striated_Muscle_Regulatory"/>
</dbReference>
<proteinExistence type="predicted"/>
<feature type="domain" description="Fibronectin type-III" evidence="3">
    <location>
        <begin position="17"/>
        <end position="111"/>
    </location>
</feature>
<name>J9AF87_WUCBA</name>
<evidence type="ECO:0000313" key="5">
    <source>
        <dbReference type="Proteomes" id="UP000004810"/>
    </source>
</evidence>
<dbReference type="SUPFAM" id="SSF49265">
    <property type="entry name" value="Fibronectin type III"/>
    <property type="match status" value="1"/>
</dbReference>
<gene>
    <name evidence="4" type="ORF">WUBG_16382</name>
</gene>